<protein>
    <submittedName>
        <fullName evidence="2">Pre-mRNA-splicing factor spp42</fullName>
    </submittedName>
</protein>
<dbReference type="GO" id="GO:0030619">
    <property type="term" value="F:U1 snRNA binding"/>
    <property type="evidence" value="ECO:0007669"/>
    <property type="project" value="TreeGrafter"/>
</dbReference>
<dbReference type="Pfam" id="PF08082">
    <property type="entry name" value="PRO8NT"/>
    <property type="match status" value="1"/>
</dbReference>
<dbReference type="GO" id="GO:0030623">
    <property type="term" value="F:U5 snRNA binding"/>
    <property type="evidence" value="ECO:0007669"/>
    <property type="project" value="TreeGrafter"/>
</dbReference>
<dbReference type="GO" id="GO:0097157">
    <property type="term" value="F:pre-mRNA intronic binding"/>
    <property type="evidence" value="ECO:0007669"/>
    <property type="project" value="TreeGrafter"/>
</dbReference>
<dbReference type="VEuPathDB" id="MicrosporidiaDB:NBO_368g0001"/>
<evidence type="ECO:0000313" key="3">
    <source>
        <dbReference type="Proteomes" id="UP000016927"/>
    </source>
</evidence>
<dbReference type="InterPro" id="IPR027652">
    <property type="entry name" value="PRP8"/>
</dbReference>
<reference evidence="2 3" key="1">
    <citation type="journal article" date="2013" name="BMC Genomics">
        <title>Comparative genomics of parasitic silkworm microsporidia reveal an association between genome expansion and host adaptation.</title>
        <authorList>
            <person name="Pan G."/>
            <person name="Xu J."/>
            <person name="Li T."/>
            <person name="Xia Q."/>
            <person name="Liu S.L."/>
            <person name="Zhang G."/>
            <person name="Li S."/>
            <person name="Li C."/>
            <person name="Liu H."/>
            <person name="Yang L."/>
            <person name="Liu T."/>
            <person name="Zhang X."/>
            <person name="Wu Z."/>
            <person name="Fan W."/>
            <person name="Dang X."/>
            <person name="Xiang H."/>
            <person name="Tao M."/>
            <person name="Li Y."/>
            <person name="Hu J."/>
            <person name="Li Z."/>
            <person name="Lin L."/>
            <person name="Luo J."/>
            <person name="Geng L."/>
            <person name="Wang L."/>
            <person name="Long M."/>
            <person name="Wan Y."/>
            <person name="He N."/>
            <person name="Zhang Z."/>
            <person name="Lu C."/>
            <person name="Keeling P.J."/>
            <person name="Wang J."/>
            <person name="Xiang Z."/>
            <person name="Zhou Z."/>
        </authorList>
    </citation>
    <scope>NUCLEOTIDE SEQUENCE [LARGE SCALE GENOMIC DNA]</scope>
    <source>
        <strain evidence="3">CQ1 / CVCC 102059</strain>
    </source>
</reference>
<dbReference type="STRING" id="578461.R0KPX4"/>
<dbReference type="GO" id="GO:0071013">
    <property type="term" value="C:catalytic step 2 spliceosome"/>
    <property type="evidence" value="ECO:0007669"/>
    <property type="project" value="TreeGrafter"/>
</dbReference>
<dbReference type="Proteomes" id="UP000016927">
    <property type="component" value="Unassembled WGS sequence"/>
</dbReference>
<feature type="domain" description="PRO8NT" evidence="1">
    <location>
        <begin position="6"/>
        <end position="109"/>
    </location>
</feature>
<dbReference type="PANTHER" id="PTHR11140">
    <property type="entry name" value="PRE-MRNA SPLICING FACTOR PRP8"/>
    <property type="match status" value="1"/>
</dbReference>
<dbReference type="GO" id="GO:0000244">
    <property type="term" value="P:spliceosomal tri-snRNP complex assembly"/>
    <property type="evidence" value="ECO:0007669"/>
    <property type="project" value="TreeGrafter"/>
</dbReference>
<organism evidence="2 3">
    <name type="scientific">Nosema bombycis (strain CQ1 / CVCC 102059)</name>
    <name type="common">Microsporidian parasite</name>
    <name type="synonym">Pebrine of silkworm</name>
    <dbReference type="NCBI Taxonomy" id="578461"/>
    <lineage>
        <taxon>Eukaryota</taxon>
        <taxon>Fungi</taxon>
        <taxon>Fungi incertae sedis</taxon>
        <taxon>Microsporidia</taxon>
        <taxon>Nosematidae</taxon>
        <taxon>Nosema</taxon>
    </lineage>
</organism>
<dbReference type="PANTHER" id="PTHR11140:SF0">
    <property type="entry name" value="PRE-MRNA-PROCESSING-SPLICING FACTOR 8"/>
    <property type="match status" value="1"/>
</dbReference>
<evidence type="ECO:0000259" key="1">
    <source>
        <dbReference type="Pfam" id="PF08082"/>
    </source>
</evidence>
<proteinExistence type="predicted"/>
<dbReference type="HOGENOM" id="CLU_1360779_0_0_1"/>
<evidence type="ECO:0000313" key="2">
    <source>
        <dbReference type="EMBL" id="EOB12766.1"/>
    </source>
</evidence>
<dbReference type="InterPro" id="IPR012591">
    <property type="entry name" value="PRO8NT"/>
</dbReference>
<dbReference type="EMBL" id="KB909276">
    <property type="protein sequence ID" value="EOB12766.1"/>
    <property type="molecule type" value="Genomic_DNA"/>
</dbReference>
<dbReference type="OrthoDB" id="1931567at2759"/>
<keyword evidence="3" id="KW-1185">Reference proteome</keyword>
<name>R0KPX4_NOSB1</name>
<dbReference type="GO" id="GO:0030620">
    <property type="term" value="F:U2 snRNA binding"/>
    <property type="evidence" value="ECO:0007669"/>
    <property type="project" value="TreeGrafter"/>
</dbReference>
<gene>
    <name evidence="2" type="primary">SPP42</name>
    <name evidence="2" type="ORF">NBO_368g0001</name>
</gene>
<sequence length="201" mass="24021">MKKFFMPVEHLRRIRSVNQQAKSSNLGSIKYLPYSLYTLISTIPMPWEENLRVEVLYHVNGSLCFINSKRKMSKEEFMQKWHKIEKQKGGRCMKYPIFEDDEEIFEYKRFSSQKESIYKDEIVDDNPIPDVYSSYLNLSKKKILNFTTFERRKNQKLFLYHEIPIKTVNEGGKVNIDKVNPNLTKHKQPHLLISIIPHFPF</sequence>
<dbReference type="GO" id="GO:0005682">
    <property type="term" value="C:U5 snRNP"/>
    <property type="evidence" value="ECO:0007669"/>
    <property type="project" value="TreeGrafter"/>
</dbReference>
<dbReference type="GO" id="GO:0017070">
    <property type="term" value="F:U6 snRNA binding"/>
    <property type="evidence" value="ECO:0007669"/>
    <property type="project" value="TreeGrafter"/>
</dbReference>
<accession>R0KPX4</accession>
<dbReference type="AlphaFoldDB" id="R0KPX4"/>